<evidence type="ECO:0000313" key="3">
    <source>
        <dbReference type="Proteomes" id="UP000541444"/>
    </source>
</evidence>
<sequence>ARDGFKCRSVLVKLREVYLILIKVPHLKQRLKATNLMSLFDCKIGNGDNQVIFVMIKRWWPTTHTFHLPCGELGITPRDFTMLTGIGFETGEPMKFDTAYTNYGNAVRIFLDMMPIDYEKGCISFDHLRTYLNHTRVNIKDPANANTIIRAFMLLYFGGVLFRNSKIWARLELGGPIAILENKAYTIDFGSAILKHLYYWLDQASRQEYHCYEYCQIGHHILIDNRLDEFWPRMSAWTLDLEARRLHNESCITHLTVDLRRVEGRLSQLNDNLDGEGIVVDWEDDEGEAIISQAGTSRGRGSRGRGSRGRIFEGKKIYSAKQCCVPYPMNFEVVLDVFIDSSSEEEEEEDIEQSSANYSDDDVIDEIKLEIL</sequence>
<evidence type="ECO:0000259" key="1">
    <source>
        <dbReference type="Pfam" id="PF10536"/>
    </source>
</evidence>
<dbReference type="EMBL" id="JACGCM010002535">
    <property type="protein sequence ID" value="KAF6138972.1"/>
    <property type="molecule type" value="Genomic_DNA"/>
</dbReference>
<organism evidence="2 3">
    <name type="scientific">Kingdonia uniflora</name>
    <dbReference type="NCBI Taxonomy" id="39325"/>
    <lineage>
        <taxon>Eukaryota</taxon>
        <taxon>Viridiplantae</taxon>
        <taxon>Streptophyta</taxon>
        <taxon>Embryophyta</taxon>
        <taxon>Tracheophyta</taxon>
        <taxon>Spermatophyta</taxon>
        <taxon>Magnoliopsida</taxon>
        <taxon>Ranunculales</taxon>
        <taxon>Circaeasteraceae</taxon>
        <taxon>Kingdonia</taxon>
    </lineage>
</organism>
<feature type="non-terminal residue" evidence="2">
    <location>
        <position position="1"/>
    </location>
</feature>
<name>A0A7J7L8R7_9MAGN</name>
<keyword evidence="3" id="KW-1185">Reference proteome</keyword>
<gene>
    <name evidence="2" type="ORF">GIB67_010698</name>
</gene>
<dbReference type="PANTHER" id="PTHR46033:SF8">
    <property type="entry name" value="PROTEIN MAINTENANCE OF MERISTEMS-LIKE"/>
    <property type="match status" value="1"/>
</dbReference>
<dbReference type="Proteomes" id="UP000541444">
    <property type="component" value="Unassembled WGS sequence"/>
</dbReference>
<reference evidence="2 3" key="1">
    <citation type="journal article" date="2020" name="IScience">
        <title>Genome Sequencing of the Endangered Kingdonia uniflora (Circaeasteraceae, Ranunculales) Reveals Potential Mechanisms of Evolutionary Specialization.</title>
        <authorList>
            <person name="Sun Y."/>
            <person name="Deng T."/>
            <person name="Zhang A."/>
            <person name="Moore M.J."/>
            <person name="Landis J.B."/>
            <person name="Lin N."/>
            <person name="Zhang H."/>
            <person name="Zhang X."/>
            <person name="Huang J."/>
            <person name="Zhang X."/>
            <person name="Sun H."/>
            <person name="Wang H."/>
        </authorList>
    </citation>
    <scope>NUCLEOTIDE SEQUENCE [LARGE SCALE GENOMIC DNA]</scope>
    <source>
        <strain evidence="2">TB1705</strain>
        <tissue evidence="2">Leaf</tissue>
    </source>
</reference>
<dbReference type="InterPro" id="IPR019557">
    <property type="entry name" value="AminoTfrase-like_pln_mobile"/>
</dbReference>
<accession>A0A7J7L8R7</accession>
<dbReference type="PANTHER" id="PTHR46033">
    <property type="entry name" value="PROTEIN MAIN-LIKE 2"/>
    <property type="match status" value="1"/>
</dbReference>
<feature type="domain" description="Aminotransferase-like plant mobile" evidence="1">
    <location>
        <begin position="47"/>
        <end position="207"/>
    </location>
</feature>
<comment type="caution">
    <text evidence="2">The sequence shown here is derived from an EMBL/GenBank/DDBJ whole genome shotgun (WGS) entry which is preliminary data.</text>
</comment>
<dbReference type="InterPro" id="IPR044824">
    <property type="entry name" value="MAIN-like"/>
</dbReference>
<dbReference type="GO" id="GO:0010073">
    <property type="term" value="P:meristem maintenance"/>
    <property type="evidence" value="ECO:0007669"/>
    <property type="project" value="InterPro"/>
</dbReference>
<protein>
    <recommendedName>
        <fullName evidence="1">Aminotransferase-like plant mobile domain-containing protein</fullName>
    </recommendedName>
</protein>
<proteinExistence type="predicted"/>
<dbReference type="Pfam" id="PF10536">
    <property type="entry name" value="PMD"/>
    <property type="match status" value="1"/>
</dbReference>
<evidence type="ECO:0000313" key="2">
    <source>
        <dbReference type="EMBL" id="KAF6138972.1"/>
    </source>
</evidence>
<dbReference type="AlphaFoldDB" id="A0A7J7L8R7"/>